<dbReference type="RefSeq" id="WP_110424628.1">
    <property type="nucleotide sequence ID" value="NZ_QGLP01000016.1"/>
</dbReference>
<dbReference type="EMBL" id="QGLP01000016">
    <property type="protein sequence ID" value="PXZ01427.1"/>
    <property type="molecule type" value="Genomic_DNA"/>
</dbReference>
<dbReference type="InterPro" id="IPR049271">
    <property type="entry name" value="DUF6862"/>
</dbReference>
<evidence type="ECO:0000259" key="5">
    <source>
        <dbReference type="Pfam" id="PF04829"/>
    </source>
</evidence>
<keyword evidence="3" id="KW-1266">Target cell cytoplasm</keyword>
<dbReference type="Pfam" id="PF04829">
    <property type="entry name" value="PT-VENN"/>
    <property type="match status" value="1"/>
</dbReference>
<evidence type="ECO:0000313" key="8">
    <source>
        <dbReference type="Proteomes" id="UP000247483"/>
    </source>
</evidence>
<dbReference type="GO" id="GO:0090729">
    <property type="term" value="F:toxin activity"/>
    <property type="evidence" value="ECO:0007669"/>
    <property type="project" value="UniProtKB-KW"/>
</dbReference>
<evidence type="ECO:0000259" key="6">
    <source>
        <dbReference type="Pfam" id="PF21726"/>
    </source>
</evidence>
<dbReference type="Proteomes" id="UP000247483">
    <property type="component" value="Unassembled WGS sequence"/>
</dbReference>
<evidence type="ECO:0000256" key="4">
    <source>
        <dbReference type="ARBA" id="ARBA00023026"/>
    </source>
</evidence>
<comment type="caution">
    <text evidence="7">The sequence shown here is derived from an EMBL/GenBank/DDBJ whole genome shotgun (WGS) entry which is preliminary data.</text>
</comment>
<evidence type="ECO:0000256" key="1">
    <source>
        <dbReference type="ARBA" id="ARBA00004219"/>
    </source>
</evidence>
<name>A0A2V4DQS6_9GAMM</name>
<evidence type="ECO:0000313" key="7">
    <source>
        <dbReference type="EMBL" id="PXZ01427.1"/>
    </source>
</evidence>
<proteinExistence type="predicted"/>
<dbReference type="Pfam" id="PF21726">
    <property type="entry name" value="DUF6862"/>
    <property type="match status" value="1"/>
</dbReference>
<evidence type="ECO:0000256" key="2">
    <source>
        <dbReference type="ARBA" id="ARBA00022656"/>
    </source>
</evidence>
<reference evidence="7 8" key="1">
    <citation type="submission" date="2018-05" db="EMBL/GenBank/DDBJ databases">
        <title>Reference genomes for bee gut microbiota database.</title>
        <authorList>
            <person name="Ellegaard K.M."/>
        </authorList>
    </citation>
    <scope>NUCLEOTIDE SEQUENCE [LARGE SCALE GENOMIC DNA]</scope>
    <source>
        <strain evidence="7 8">ESL0177</strain>
    </source>
</reference>
<gene>
    <name evidence="7" type="ORF">DKK79_14295</name>
</gene>
<dbReference type="AlphaFoldDB" id="A0A2V4DQS6"/>
<keyword evidence="4" id="KW-0843">Virulence</keyword>
<feature type="domain" description="DUF6862" evidence="6">
    <location>
        <begin position="114"/>
        <end position="180"/>
    </location>
</feature>
<dbReference type="InterPro" id="IPR006914">
    <property type="entry name" value="VENN_dom"/>
</dbReference>
<evidence type="ECO:0000256" key="3">
    <source>
        <dbReference type="ARBA" id="ARBA00022913"/>
    </source>
</evidence>
<protein>
    <submittedName>
        <fullName evidence="7">Uncharacterized protein</fullName>
    </submittedName>
</protein>
<accession>A0A2V4DQS6</accession>
<feature type="domain" description="VENN motif-containing" evidence="5">
    <location>
        <begin position="62"/>
        <end position="111"/>
    </location>
</feature>
<comment type="subcellular location">
    <subcellularLocation>
        <location evidence="1">Target cell</location>
        <location evidence="1">Target cell cytoplasm</location>
    </subcellularLocation>
</comment>
<sequence length="395" mass="43667">MGEDGKWQTDDIAGNLIAHAILGAVVAELQGNSALSGGVGAVSGELASKVIINTLYGGKDASELTEEEKQTISALSQLASGLAVAAGGGSVGDASAAISSSKNAVENNYLSVYEAKRKKDLEFKLKTGSLTEQEMIELLSIYEKDKITNEEIEQACVDLISNRCLSLLDEARRTKKEYEEWRGGSSTFYQYLHYFLNDYKNISALFEGREYENIIYEQDIRNLISDNPNMSREEAEFILYEQAKRGYEAINNKYSKTQELINSFAIAYWGVYGTKASRSEALLNRMKFYESKQLQGEISQVADQILNYNRTGSGLKPDPSHRAASFLSKEQLEAGKVFSIFGNDGVKRTLLQTNGSLDGRSGIYEYIIDPKGTVTHQRFIPGGIINGKPNQRSKK</sequence>
<organism evidence="7 8">
    <name type="scientific">Gilliamella apicola</name>
    <dbReference type="NCBI Taxonomy" id="1196095"/>
    <lineage>
        <taxon>Bacteria</taxon>
        <taxon>Pseudomonadati</taxon>
        <taxon>Pseudomonadota</taxon>
        <taxon>Gammaproteobacteria</taxon>
        <taxon>Orbales</taxon>
        <taxon>Orbaceae</taxon>
        <taxon>Gilliamella</taxon>
    </lineage>
</organism>
<keyword evidence="2" id="KW-0800">Toxin</keyword>